<name>A0AAV3XWH3_9GAST</name>
<keyword evidence="2" id="KW-0472">Membrane</keyword>
<accession>A0AAV3XWH3</accession>
<organism evidence="3 4">
    <name type="scientific">Plakobranchus ocellatus</name>
    <dbReference type="NCBI Taxonomy" id="259542"/>
    <lineage>
        <taxon>Eukaryota</taxon>
        <taxon>Metazoa</taxon>
        <taxon>Spiralia</taxon>
        <taxon>Lophotrochozoa</taxon>
        <taxon>Mollusca</taxon>
        <taxon>Gastropoda</taxon>
        <taxon>Heterobranchia</taxon>
        <taxon>Euthyneura</taxon>
        <taxon>Panpulmonata</taxon>
        <taxon>Sacoglossa</taxon>
        <taxon>Placobranchoidea</taxon>
        <taxon>Plakobranchidae</taxon>
        <taxon>Plakobranchus</taxon>
    </lineage>
</organism>
<reference evidence="3 4" key="1">
    <citation type="journal article" date="2021" name="Elife">
        <title>Chloroplast acquisition without the gene transfer in kleptoplastic sea slugs, Plakobranchus ocellatus.</title>
        <authorList>
            <person name="Maeda T."/>
            <person name="Takahashi S."/>
            <person name="Yoshida T."/>
            <person name="Shimamura S."/>
            <person name="Takaki Y."/>
            <person name="Nagai Y."/>
            <person name="Toyoda A."/>
            <person name="Suzuki Y."/>
            <person name="Arimoto A."/>
            <person name="Ishii H."/>
            <person name="Satoh N."/>
            <person name="Nishiyama T."/>
            <person name="Hasebe M."/>
            <person name="Maruyama T."/>
            <person name="Minagawa J."/>
            <person name="Obokata J."/>
            <person name="Shigenobu S."/>
        </authorList>
    </citation>
    <scope>NUCLEOTIDE SEQUENCE [LARGE SCALE GENOMIC DNA]</scope>
</reference>
<dbReference type="AlphaFoldDB" id="A0AAV3XWH3"/>
<gene>
    <name evidence="3" type="ORF">PoB_000083800</name>
</gene>
<protein>
    <recommendedName>
        <fullName evidence="5">Transmembrane protein</fullName>
    </recommendedName>
</protein>
<dbReference type="Proteomes" id="UP000735302">
    <property type="component" value="Unassembled WGS sequence"/>
</dbReference>
<evidence type="ECO:0008006" key="5">
    <source>
        <dbReference type="Google" id="ProtNLM"/>
    </source>
</evidence>
<comment type="caution">
    <text evidence="3">The sequence shown here is derived from an EMBL/GenBank/DDBJ whole genome shotgun (WGS) entry which is preliminary data.</text>
</comment>
<proteinExistence type="predicted"/>
<keyword evidence="4" id="KW-1185">Reference proteome</keyword>
<feature type="region of interest" description="Disordered" evidence="1">
    <location>
        <begin position="52"/>
        <end position="77"/>
    </location>
</feature>
<evidence type="ECO:0000313" key="3">
    <source>
        <dbReference type="EMBL" id="GFN74332.1"/>
    </source>
</evidence>
<feature type="transmembrane region" description="Helical" evidence="2">
    <location>
        <begin position="151"/>
        <end position="173"/>
    </location>
</feature>
<sequence>MIKSHAEVGAGSASRGESDFGATYFPFLGPSPLDTHETSFCSPGPRQAYLSSPGVCADRYGPNRRDAESLNSSPSEVADDNVVSVPMRARPFREAHSLVLVAPPYSPLYHPGFSPMAPPLAPLVRTPSTDSFVVRKTGRSQHMKYMGLKHVVIFMASLFLIAFIAVIFTAVYFGHKLDPDPRV</sequence>
<keyword evidence="2" id="KW-1133">Transmembrane helix</keyword>
<evidence type="ECO:0000256" key="2">
    <source>
        <dbReference type="SAM" id="Phobius"/>
    </source>
</evidence>
<keyword evidence="2" id="KW-0812">Transmembrane</keyword>
<evidence type="ECO:0000256" key="1">
    <source>
        <dbReference type="SAM" id="MobiDB-lite"/>
    </source>
</evidence>
<evidence type="ECO:0000313" key="4">
    <source>
        <dbReference type="Proteomes" id="UP000735302"/>
    </source>
</evidence>
<dbReference type="EMBL" id="BLXT01000089">
    <property type="protein sequence ID" value="GFN74332.1"/>
    <property type="molecule type" value="Genomic_DNA"/>
</dbReference>